<protein>
    <recommendedName>
        <fullName evidence="4">Adenylate cyclase</fullName>
    </recommendedName>
</protein>
<evidence type="ECO:0000313" key="3">
    <source>
        <dbReference type="Proteomes" id="UP000229056"/>
    </source>
</evidence>
<dbReference type="Gene3D" id="2.40.320.10">
    <property type="entry name" value="Hypothetical Protein Pfu-838710-001"/>
    <property type="match status" value="1"/>
</dbReference>
<accession>A0A2H0W557</accession>
<reference evidence="3" key="1">
    <citation type="submission" date="2017-09" db="EMBL/GenBank/DDBJ databases">
        <title>Depth-based differentiation of microbial function through sediment-hosted aquifers and enrichment of novel symbionts in the deep terrestrial subsurface.</title>
        <authorList>
            <person name="Probst A.J."/>
            <person name="Ladd B."/>
            <person name="Jarett J.K."/>
            <person name="Geller-Mcgrath D.E."/>
            <person name="Sieber C.M.K."/>
            <person name="Emerson J.B."/>
            <person name="Anantharaman K."/>
            <person name="Thomas B.C."/>
            <person name="Malmstrom R."/>
            <person name="Stieglmeier M."/>
            <person name="Klingl A."/>
            <person name="Woyke T."/>
            <person name="Ryan C.M."/>
            <person name="Banfield J.F."/>
        </authorList>
    </citation>
    <scope>NUCLEOTIDE SEQUENCE [LARGE SCALE GENOMIC DNA]</scope>
</reference>
<comment type="caution">
    <text evidence="2">The sequence shown here is derived from an EMBL/GenBank/DDBJ whole genome shotgun (WGS) entry which is preliminary data.</text>
</comment>
<organism evidence="2 3">
    <name type="scientific">Candidatus Buchananbacteria bacterium CG10_big_fil_rev_8_21_14_0_10_33_19</name>
    <dbReference type="NCBI Taxonomy" id="1974525"/>
    <lineage>
        <taxon>Bacteria</taxon>
        <taxon>Candidatus Buchananiibacteriota</taxon>
    </lineage>
</organism>
<dbReference type="InterPro" id="IPR012042">
    <property type="entry name" value="NeuTTM/CthTTM-like"/>
</dbReference>
<proteinExistence type="predicted"/>
<dbReference type="InterPro" id="IPR033469">
    <property type="entry name" value="CYTH-like_dom_sf"/>
</dbReference>
<gene>
    <name evidence="2" type="ORF">COT80_00895</name>
</gene>
<dbReference type="SUPFAM" id="SSF55154">
    <property type="entry name" value="CYTH-like phosphatases"/>
    <property type="match status" value="1"/>
</dbReference>
<dbReference type="PANTHER" id="PTHR40114:SF1">
    <property type="entry name" value="SLR0698 PROTEIN"/>
    <property type="match status" value="1"/>
</dbReference>
<sequence length="161" mass="18888">MEIERKWLLPRNFTVTQTIFKTIITKQFYLGDIRIRRTKINDIEDCIHYIAVKSDGTISREEWEMEIPEWVFNQLLLSKPNSPEIFKTIYKFKINDLILELHIFAGKLAGLIILECEFTDEATAVVFNLPSEIDQQVIKEVTHDKNYQNINLATLNGLDKK</sequence>
<dbReference type="EMBL" id="PEZY01000004">
    <property type="protein sequence ID" value="PIS06479.1"/>
    <property type="molecule type" value="Genomic_DNA"/>
</dbReference>
<feature type="active site" description="Proton acceptor" evidence="1">
    <location>
        <position position="29"/>
    </location>
</feature>
<dbReference type="PANTHER" id="PTHR40114">
    <property type="entry name" value="SLR0698 PROTEIN"/>
    <property type="match status" value="1"/>
</dbReference>
<name>A0A2H0W557_9BACT</name>
<evidence type="ECO:0000256" key="1">
    <source>
        <dbReference type="PIRSR" id="PIRSR016487-1"/>
    </source>
</evidence>
<evidence type="ECO:0008006" key="4">
    <source>
        <dbReference type="Google" id="ProtNLM"/>
    </source>
</evidence>
<dbReference type="AlphaFoldDB" id="A0A2H0W557"/>
<evidence type="ECO:0000313" key="2">
    <source>
        <dbReference type="EMBL" id="PIS06479.1"/>
    </source>
</evidence>
<dbReference type="Proteomes" id="UP000229056">
    <property type="component" value="Unassembled WGS sequence"/>
</dbReference>
<dbReference type="PIRSF" id="PIRSF016487">
    <property type="entry name" value="CYTH_UCP016487"/>
    <property type="match status" value="1"/>
</dbReference>